<protein>
    <submittedName>
        <fullName evidence="5">Chemotaxis protein</fullName>
    </submittedName>
</protein>
<proteinExistence type="inferred from homology"/>
<evidence type="ECO:0000313" key="6">
    <source>
        <dbReference type="Proteomes" id="UP000541347"/>
    </source>
</evidence>
<evidence type="ECO:0000256" key="2">
    <source>
        <dbReference type="ARBA" id="ARBA00029447"/>
    </source>
</evidence>
<dbReference type="Proteomes" id="UP000541347">
    <property type="component" value="Unassembled WGS sequence"/>
</dbReference>
<dbReference type="PROSITE" id="PS50111">
    <property type="entry name" value="CHEMOTAXIS_TRANSDUC_2"/>
    <property type="match status" value="1"/>
</dbReference>
<evidence type="ECO:0000256" key="1">
    <source>
        <dbReference type="ARBA" id="ARBA00023224"/>
    </source>
</evidence>
<dbReference type="RefSeq" id="WP_161675331.1">
    <property type="nucleotide sequence ID" value="NZ_JAABLP010000002.1"/>
</dbReference>
<sequence>MARLFPSVTLQQSASKDALQALDNLPVAVMTCDLKTFCIDYANRASIALVERLKHLLRIDPNAIVGTCIDVFHRNPAHQRALISNPKRLPHEARITLGDEVIDLHISAIYDSAGRYTKASLVWKIVTDQVKADRDTKRLLQMIDKMPINVMTCDPKTFEINYVNKTSIETLTKVEQYLPVKARDLLGTSIDVFHRHPEHQRRLLSNPSNLPWKTNIKVGPETLRLNVSAILDEKGDYLGPMLSWSIITDQSVVTTKVGDVVVTMNEVGDHLNQTASSMLESASTALDRATSVTAAAEQMNAAFSEIAQRMGEAARISSSATARADTTAAKIGALMAASDQIGTIMGTIQSIADQTKLLALNATIEAARAGDLGKGFAVVAAEVKGLSEQTSRETEQIRAQIEAMQTQTTEARTAIQSIIEVIRELDALSTAVASSMTEQQAASQEVARAIGSVSQASQGTQKSAQFIMGLVQRVDGVRKANVEIQDFLKTI</sequence>
<name>A0ABW9ZG73_9HYPH</name>
<dbReference type="SMART" id="SM00283">
    <property type="entry name" value="MA"/>
    <property type="match status" value="1"/>
</dbReference>
<reference evidence="5 6" key="1">
    <citation type="submission" date="2020-01" db="EMBL/GenBank/DDBJ databases">
        <authorList>
            <person name="Peng S.Y."/>
            <person name="Li J."/>
            <person name="Wang M."/>
            <person name="Wang L."/>
            <person name="Wang C.Q."/>
            <person name="Wang J.R."/>
        </authorList>
    </citation>
    <scope>NUCLEOTIDE SEQUENCE [LARGE SCALE GENOMIC DNA]</scope>
    <source>
        <strain evidence="5 6">XCT-34</strain>
    </source>
</reference>
<accession>A0ABW9ZG73</accession>
<organism evidence="5 6">
    <name type="scientific">Pannonibacter tanglangensis</name>
    <dbReference type="NCBI Taxonomy" id="2750084"/>
    <lineage>
        <taxon>Bacteria</taxon>
        <taxon>Pseudomonadati</taxon>
        <taxon>Pseudomonadota</taxon>
        <taxon>Alphaproteobacteria</taxon>
        <taxon>Hyphomicrobiales</taxon>
        <taxon>Stappiaceae</taxon>
        <taxon>Pannonibacter</taxon>
    </lineage>
</organism>
<dbReference type="InterPro" id="IPR004090">
    <property type="entry name" value="Chemotax_Me-accpt_rcpt"/>
</dbReference>
<evidence type="ECO:0000256" key="3">
    <source>
        <dbReference type="PROSITE-ProRule" id="PRU00284"/>
    </source>
</evidence>
<dbReference type="Gene3D" id="1.10.287.950">
    <property type="entry name" value="Methyl-accepting chemotaxis protein"/>
    <property type="match status" value="1"/>
</dbReference>
<dbReference type="Pfam" id="PF00015">
    <property type="entry name" value="MCPsignal"/>
    <property type="match status" value="1"/>
</dbReference>
<dbReference type="Gene3D" id="3.30.450.20">
    <property type="entry name" value="PAS domain"/>
    <property type="match status" value="2"/>
</dbReference>
<dbReference type="InterPro" id="IPR004089">
    <property type="entry name" value="MCPsignal_dom"/>
</dbReference>
<dbReference type="PANTHER" id="PTHR32089">
    <property type="entry name" value="METHYL-ACCEPTING CHEMOTAXIS PROTEIN MCPB"/>
    <property type="match status" value="1"/>
</dbReference>
<comment type="caution">
    <text evidence="5">The sequence shown here is derived from an EMBL/GenBank/DDBJ whole genome shotgun (WGS) entry which is preliminary data.</text>
</comment>
<dbReference type="PANTHER" id="PTHR32089:SF112">
    <property type="entry name" value="LYSOZYME-LIKE PROTEIN-RELATED"/>
    <property type="match status" value="1"/>
</dbReference>
<evidence type="ECO:0000313" key="5">
    <source>
        <dbReference type="EMBL" id="NBN63429.1"/>
    </source>
</evidence>
<keyword evidence="6" id="KW-1185">Reference proteome</keyword>
<evidence type="ECO:0000259" key="4">
    <source>
        <dbReference type="PROSITE" id="PS50111"/>
    </source>
</evidence>
<gene>
    <name evidence="5" type="ORF">GWI71_07025</name>
</gene>
<keyword evidence="1 3" id="KW-0807">Transducer</keyword>
<dbReference type="EMBL" id="JAABLP010000002">
    <property type="protein sequence ID" value="NBN63429.1"/>
    <property type="molecule type" value="Genomic_DNA"/>
</dbReference>
<feature type="domain" description="Methyl-accepting transducer" evidence="4">
    <location>
        <begin position="260"/>
        <end position="475"/>
    </location>
</feature>
<comment type="similarity">
    <text evidence="2">Belongs to the methyl-accepting chemotaxis (MCP) protein family.</text>
</comment>
<dbReference type="SUPFAM" id="SSF58104">
    <property type="entry name" value="Methyl-accepting chemotaxis protein (MCP) signaling domain"/>
    <property type="match status" value="1"/>
</dbReference>
<dbReference type="PRINTS" id="PR00260">
    <property type="entry name" value="CHEMTRNSDUCR"/>
</dbReference>